<evidence type="ECO:0000313" key="2">
    <source>
        <dbReference type="Proteomes" id="UP000439903"/>
    </source>
</evidence>
<accession>A0A8H4EI12</accession>
<dbReference type="Proteomes" id="UP000439903">
    <property type="component" value="Unassembled WGS sequence"/>
</dbReference>
<sequence length="137" mass="15852">MLLTVGIEYFDKKDPIKIIAQDIIKNNLLPKKTSGIAYDLAFSAPTTVAINSQLNLLQKELYKLGVDYLITETMKILFVTEKANQIQAKKYILRGINSYDCPKFFYLEKVQKRFNKCDIIKSPSMQNLIDIMIMLYM</sequence>
<proteinExistence type="predicted"/>
<gene>
    <name evidence="1" type="ORF">F8M41_022440</name>
</gene>
<protein>
    <submittedName>
        <fullName evidence="1">Uncharacterized protein</fullName>
    </submittedName>
</protein>
<reference evidence="1 2" key="1">
    <citation type="journal article" date="2019" name="Environ. Microbiol.">
        <title>At the nexus of three kingdoms: the genome of the mycorrhizal fungus Gigaspora margarita provides insights into plant, endobacterial and fungal interactions.</title>
        <authorList>
            <person name="Venice F."/>
            <person name="Ghignone S."/>
            <person name="Salvioli di Fossalunga A."/>
            <person name="Amselem J."/>
            <person name="Novero M."/>
            <person name="Xianan X."/>
            <person name="Sedzielewska Toro K."/>
            <person name="Morin E."/>
            <person name="Lipzen A."/>
            <person name="Grigoriev I.V."/>
            <person name="Henrissat B."/>
            <person name="Martin F.M."/>
            <person name="Bonfante P."/>
        </authorList>
    </citation>
    <scope>NUCLEOTIDE SEQUENCE [LARGE SCALE GENOMIC DNA]</scope>
    <source>
        <strain evidence="1 2">BEG34</strain>
    </source>
</reference>
<dbReference type="EMBL" id="WTPW01000695">
    <property type="protein sequence ID" value="KAF0488015.1"/>
    <property type="molecule type" value="Genomic_DNA"/>
</dbReference>
<keyword evidence="2" id="KW-1185">Reference proteome</keyword>
<comment type="caution">
    <text evidence="1">The sequence shown here is derived from an EMBL/GenBank/DDBJ whole genome shotgun (WGS) entry which is preliminary data.</text>
</comment>
<dbReference type="OrthoDB" id="2375956at2759"/>
<organism evidence="1 2">
    <name type="scientific">Gigaspora margarita</name>
    <dbReference type="NCBI Taxonomy" id="4874"/>
    <lineage>
        <taxon>Eukaryota</taxon>
        <taxon>Fungi</taxon>
        <taxon>Fungi incertae sedis</taxon>
        <taxon>Mucoromycota</taxon>
        <taxon>Glomeromycotina</taxon>
        <taxon>Glomeromycetes</taxon>
        <taxon>Diversisporales</taxon>
        <taxon>Gigasporaceae</taxon>
        <taxon>Gigaspora</taxon>
    </lineage>
</organism>
<evidence type="ECO:0000313" key="1">
    <source>
        <dbReference type="EMBL" id="KAF0488015.1"/>
    </source>
</evidence>
<dbReference type="AlphaFoldDB" id="A0A8H4EI12"/>
<name>A0A8H4EI12_GIGMA</name>